<dbReference type="PANTHER" id="PTHR11482:SF6">
    <property type="entry name" value="ORNITHINE DECARBOXYLASE 1-RELATED"/>
    <property type="match status" value="1"/>
</dbReference>
<keyword evidence="4" id="KW-0620">Polyamine biosynthesis</keyword>
<dbReference type="InterPro" id="IPR022653">
    <property type="entry name" value="De-COase2_pyr-phos_BS"/>
</dbReference>
<evidence type="ECO:0000256" key="2">
    <source>
        <dbReference type="ARBA" id="ARBA00008872"/>
    </source>
</evidence>
<accession>A0A674NKE3</accession>
<feature type="domain" description="Orn/DAP/Arg decarboxylase 2 C-terminal" evidence="13">
    <location>
        <begin position="269"/>
        <end position="370"/>
    </location>
</feature>
<feature type="modified residue" description="N6-(pyridoxal phosphate)lysine" evidence="11">
    <location>
        <position position="64"/>
    </location>
</feature>
<feature type="active site" description="Proton donor" evidence="11">
    <location>
        <position position="343"/>
    </location>
</feature>
<keyword evidence="3 11" id="KW-0663">Pyridoxal phosphate</keyword>
<evidence type="ECO:0000259" key="13">
    <source>
        <dbReference type="Pfam" id="PF00278"/>
    </source>
</evidence>
<sequence>MTSSCGKSSSGTVLLGNSWFLSVTWKFLSHCFLLFFQMDFYTLIQMHLKWLSYLPRIKPFYAVKCNSTETVLRTLNALGTGFDCASKGEISQVLSLGVKPENIIYAHTTKPQSHIKYACAQGVNLMTFDDEEELRKVSRCHPKAKLVLRIAVDDSSSFYRLSSKFGAGLNSTGRLLECAAELGLEVVGVSFHIGSKCTQSLAFRQAIADARSVFDTAKLLGFQFSLLDIGGGFSGIDFSEVINGALDEYFPFESGVQVIAEPGWYYAESPFTLAANVIAKRLIMEDMRKEGVPERLMMYYLNDGVYGSLNFLLRDVQVSPYLHRQAVESSEKRYRSVIWGPTCDCIDKIVDNYLIPELHVGDWLLIDNIGAYGISMSTEFNGFKRSNIYSVVTNETWHTLKLSHLSFASSCEMYSPFHCMYSKLLL</sequence>
<protein>
    <recommendedName>
        <fullName evidence="7">ornithine decarboxylase</fullName>
        <ecNumber evidence="7">4.1.1.17</ecNumber>
    </recommendedName>
</protein>
<comment type="function">
    <text evidence="8">Catalyzes the first and rate-limiting step of polyamine biosynthesis that converts ornithine into putrescine, which is the precursor for the polyamines, spermidine and spermine. Polyamines are essential for cell proliferation and are implicated in cellular processes, ranging from DNA replication to apoptosis.</text>
</comment>
<comment type="cofactor">
    <cofactor evidence="1 11">
        <name>pyridoxal 5'-phosphate</name>
        <dbReference type="ChEBI" id="CHEBI:597326"/>
    </cofactor>
</comment>
<dbReference type="InParanoid" id="A0A674NKE3"/>
<dbReference type="GO" id="GO:0033387">
    <property type="term" value="P:putrescine biosynthetic process from arginine, via ornithine"/>
    <property type="evidence" value="ECO:0007669"/>
    <property type="project" value="TreeGrafter"/>
</dbReference>
<dbReference type="PANTHER" id="PTHR11482">
    <property type="entry name" value="ARGININE/DIAMINOPIMELATE/ORNITHINE DECARBOXYLASE"/>
    <property type="match status" value="1"/>
</dbReference>
<dbReference type="PROSITE" id="PS00878">
    <property type="entry name" value="ODR_DC_2_1"/>
    <property type="match status" value="1"/>
</dbReference>
<dbReference type="Proteomes" id="UP000005226">
    <property type="component" value="Chromosome 5"/>
</dbReference>
<dbReference type="SUPFAM" id="SSF51419">
    <property type="entry name" value="PLP-binding barrel"/>
    <property type="match status" value="1"/>
</dbReference>
<reference evidence="15" key="3">
    <citation type="submission" date="2025-09" db="UniProtKB">
        <authorList>
            <consortium name="Ensembl"/>
        </authorList>
    </citation>
    <scope>IDENTIFICATION</scope>
</reference>
<dbReference type="Pfam" id="PF00278">
    <property type="entry name" value="Orn_DAP_Arg_deC"/>
    <property type="match status" value="1"/>
</dbReference>
<keyword evidence="5" id="KW-0456">Lyase</keyword>
<dbReference type="InterPro" id="IPR009006">
    <property type="entry name" value="Ala_racemase/Decarboxylase_C"/>
</dbReference>
<feature type="domain" description="Orn/DAP/Arg decarboxylase 2 N-terminal" evidence="14">
    <location>
        <begin position="44"/>
        <end position="267"/>
    </location>
</feature>
<evidence type="ECO:0000256" key="7">
    <source>
        <dbReference type="ARBA" id="ARBA00034138"/>
    </source>
</evidence>
<dbReference type="Pfam" id="PF02784">
    <property type="entry name" value="Orn_Arg_deC_N"/>
    <property type="match status" value="1"/>
</dbReference>
<dbReference type="PRINTS" id="PR01182">
    <property type="entry name" value="ORNDCRBXLASE"/>
</dbReference>
<evidence type="ECO:0000259" key="14">
    <source>
        <dbReference type="Pfam" id="PF02784"/>
    </source>
</evidence>
<dbReference type="CDD" id="cd00622">
    <property type="entry name" value="PLPDE_III_ODC"/>
    <property type="match status" value="1"/>
</dbReference>
<dbReference type="SUPFAM" id="SSF50621">
    <property type="entry name" value="Alanine racemase C-terminal domain-like"/>
    <property type="match status" value="1"/>
</dbReference>
<dbReference type="Ensembl" id="ENSTRUT00000091391.1">
    <property type="protein sequence ID" value="ENSTRUP00000073766.1"/>
    <property type="gene ID" value="ENSTRUG00000030989.1"/>
</dbReference>
<evidence type="ECO:0000256" key="8">
    <source>
        <dbReference type="ARBA" id="ARBA00037173"/>
    </source>
</evidence>
<evidence type="ECO:0000313" key="16">
    <source>
        <dbReference type="Proteomes" id="UP000005226"/>
    </source>
</evidence>
<evidence type="ECO:0000256" key="10">
    <source>
        <dbReference type="ARBA" id="ARBA00049127"/>
    </source>
</evidence>
<comment type="catalytic activity">
    <reaction evidence="10">
        <text>L-ornithine + H(+) = putrescine + CO2</text>
        <dbReference type="Rhea" id="RHEA:22964"/>
        <dbReference type="ChEBI" id="CHEBI:15378"/>
        <dbReference type="ChEBI" id="CHEBI:16526"/>
        <dbReference type="ChEBI" id="CHEBI:46911"/>
        <dbReference type="ChEBI" id="CHEBI:326268"/>
        <dbReference type="EC" id="4.1.1.17"/>
    </reaction>
</comment>
<evidence type="ECO:0000256" key="1">
    <source>
        <dbReference type="ARBA" id="ARBA00001933"/>
    </source>
</evidence>
<dbReference type="InterPro" id="IPR029066">
    <property type="entry name" value="PLP-binding_barrel"/>
</dbReference>
<dbReference type="GO" id="GO:0005737">
    <property type="term" value="C:cytoplasm"/>
    <property type="evidence" value="ECO:0007669"/>
    <property type="project" value="TreeGrafter"/>
</dbReference>
<dbReference type="OMA" id="FASSCEM"/>
<evidence type="ECO:0000256" key="6">
    <source>
        <dbReference type="ARBA" id="ARBA00034115"/>
    </source>
</evidence>
<name>A0A674NKE3_TAKRU</name>
<keyword evidence="16" id="KW-1185">Reference proteome</keyword>
<dbReference type="InterPro" id="IPR000183">
    <property type="entry name" value="Orn/DAP/Arg_de-COase"/>
</dbReference>
<reference evidence="15" key="2">
    <citation type="submission" date="2025-08" db="UniProtKB">
        <authorList>
            <consortium name="Ensembl"/>
        </authorList>
    </citation>
    <scope>IDENTIFICATION</scope>
</reference>
<dbReference type="GeneTree" id="ENSGT00950000182995"/>
<proteinExistence type="inferred from homology"/>
<evidence type="ECO:0000256" key="3">
    <source>
        <dbReference type="ARBA" id="ARBA00022898"/>
    </source>
</evidence>
<dbReference type="Gene3D" id="3.20.20.10">
    <property type="entry name" value="Alanine racemase"/>
    <property type="match status" value="1"/>
</dbReference>
<dbReference type="InterPro" id="IPR002433">
    <property type="entry name" value="Orn_de-COase"/>
</dbReference>
<evidence type="ECO:0000256" key="4">
    <source>
        <dbReference type="ARBA" id="ARBA00023115"/>
    </source>
</evidence>
<evidence type="ECO:0000256" key="11">
    <source>
        <dbReference type="PIRSR" id="PIRSR600183-50"/>
    </source>
</evidence>
<comment type="subunit">
    <text evidence="9">Homodimer. Only the dimer is catalytically active, as the active sites are constructed of residues from both monomers.</text>
</comment>
<evidence type="ECO:0000256" key="12">
    <source>
        <dbReference type="RuleBase" id="RU003737"/>
    </source>
</evidence>
<dbReference type="EC" id="4.1.1.17" evidence="7"/>
<dbReference type="InterPro" id="IPR022644">
    <property type="entry name" value="De-COase2_N"/>
</dbReference>
<evidence type="ECO:0000256" key="5">
    <source>
        <dbReference type="ARBA" id="ARBA00023239"/>
    </source>
</evidence>
<reference evidence="15 16" key="1">
    <citation type="journal article" date="2011" name="Genome Biol. Evol.">
        <title>Integration of the genetic map and genome assembly of fugu facilitates insights into distinct features of genome evolution in teleosts and mammals.</title>
        <authorList>
            <person name="Kai W."/>
            <person name="Kikuchi K."/>
            <person name="Tohari S."/>
            <person name="Chew A.K."/>
            <person name="Tay A."/>
            <person name="Fujiwara A."/>
            <person name="Hosoya S."/>
            <person name="Suetake H."/>
            <person name="Naruse K."/>
            <person name="Brenner S."/>
            <person name="Suzuki Y."/>
            <person name="Venkatesh B."/>
        </authorList>
    </citation>
    <scope>NUCLEOTIDE SEQUENCE [LARGE SCALE GENOMIC DNA]</scope>
</reference>
<dbReference type="FunFam" id="3.20.20.10:FF:000005">
    <property type="entry name" value="Ornithine decarboxylase"/>
    <property type="match status" value="1"/>
</dbReference>
<dbReference type="Gene3D" id="2.40.37.10">
    <property type="entry name" value="Lyase, Ornithine Decarboxylase, Chain A, domain 1"/>
    <property type="match status" value="1"/>
</dbReference>
<dbReference type="AlphaFoldDB" id="A0A674NKE3"/>
<comment type="pathway">
    <text evidence="6">Amine and polyamine biosynthesis; putrescine biosynthesis via L-ornithine pathway; putrescine from L-ornithine: step 1/1.</text>
</comment>
<organism evidence="15 16">
    <name type="scientific">Takifugu rubripes</name>
    <name type="common">Japanese pufferfish</name>
    <name type="synonym">Fugu rubripes</name>
    <dbReference type="NCBI Taxonomy" id="31033"/>
    <lineage>
        <taxon>Eukaryota</taxon>
        <taxon>Metazoa</taxon>
        <taxon>Chordata</taxon>
        <taxon>Craniata</taxon>
        <taxon>Vertebrata</taxon>
        <taxon>Euteleostomi</taxon>
        <taxon>Actinopterygii</taxon>
        <taxon>Neopterygii</taxon>
        <taxon>Teleostei</taxon>
        <taxon>Neoteleostei</taxon>
        <taxon>Acanthomorphata</taxon>
        <taxon>Eupercaria</taxon>
        <taxon>Tetraodontiformes</taxon>
        <taxon>Tetradontoidea</taxon>
        <taxon>Tetraodontidae</taxon>
        <taxon>Takifugu</taxon>
    </lineage>
</organism>
<comment type="similarity">
    <text evidence="2 12">Belongs to the Orn/Lys/Arg decarboxylase class-II family.</text>
</comment>
<dbReference type="GO" id="GO:0004586">
    <property type="term" value="F:ornithine decarboxylase activity"/>
    <property type="evidence" value="ECO:0007669"/>
    <property type="project" value="UniProtKB-EC"/>
</dbReference>
<evidence type="ECO:0000256" key="9">
    <source>
        <dbReference type="ARBA" id="ARBA00046672"/>
    </source>
</evidence>
<dbReference type="InterPro" id="IPR022643">
    <property type="entry name" value="De-COase2_C"/>
</dbReference>
<evidence type="ECO:0000313" key="15">
    <source>
        <dbReference type="Ensembl" id="ENSTRUP00000073766.1"/>
    </source>
</evidence>
<dbReference type="PRINTS" id="PR01179">
    <property type="entry name" value="ODADCRBXLASE"/>
</dbReference>
<gene>
    <name evidence="15" type="primary">LOC115249802</name>
    <name evidence="15" type="synonym">ODC1</name>
</gene>